<evidence type="ECO:0000313" key="1">
    <source>
        <dbReference type="EMBL" id="KAJ1147692.1"/>
    </source>
</evidence>
<reference evidence="1" key="1">
    <citation type="journal article" date="2022" name="bioRxiv">
        <title>Sequencing and chromosome-scale assembly of the giantPleurodeles waltlgenome.</title>
        <authorList>
            <person name="Brown T."/>
            <person name="Elewa A."/>
            <person name="Iarovenko S."/>
            <person name="Subramanian E."/>
            <person name="Araus A.J."/>
            <person name="Petzold A."/>
            <person name="Susuki M."/>
            <person name="Suzuki K.-i.T."/>
            <person name="Hayashi T."/>
            <person name="Toyoda A."/>
            <person name="Oliveira C."/>
            <person name="Osipova E."/>
            <person name="Leigh N.D."/>
            <person name="Simon A."/>
            <person name="Yun M.H."/>
        </authorList>
    </citation>
    <scope>NUCLEOTIDE SEQUENCE</scope>
    <source>
        <strain evidence="1">20211129_DDA</strain>
        <tissue evidence="1">Liver</tissue>
    </source>
</reference>
<evidence type="ECO:0000313" key="2">
    <source>
        <dbReference type="Proteomes" id="UP001066276"/>
    </source>
</evidence>
<sequence>MSGSCAPTRAPWRCSALSCTAACQAAVPQRGHPGAAPLSPALSHVRQLCPNAGTLALLRSLLHCCMSGSCAPTRAPWCCSALSCTAACQAAVPQRGHPGAALLSPALSHVRQLCPNAGTLALLCSLLHCPMSGSCAPTRAPRRCSALSCTAACQAAVPQRGHPGAALLSPALLHVTQLCPNAGTLALLCSLLHCHMSERCAPTRAPCAAPLSPALSHVRQLCPNAGTEALLRSLLHCCMSGSCAPTRAPWCCSALSCTVTRQAAVPQCGHPGAAPLSPALSHVRQLCPNAGTLALLCSLLHSQAAMPQRWHPGAAPLSPALSHVRQLCPNAGTLALLCSLLHCRMSDSCAPTQVPWRCSAVSCTVACQAAVPQHGHPGAALLSPALLHVTQLCPNAGTLVLLCSLLHCCMSRSCAPTRAPWRCSARSCTVTCQRDVPQRGHPGAALLAPALSHARQLCPNTGTLALLRSLLHCQAAMPQHGHPGAALLAPALSGSYAPTRAPWRCSARSCTVTSQAAVPQRGHPGAALLAPALSHVREMCPNSGTLALLCSLLHCRMPDSCAPTRAPWRCSALSCTVRQLCPNTGTLALLCSLLHCQAAMLQHGHPGAAPISPALSHVRQLCPNAGTLALLCSLLHCHMSERCATTRAPWRCSALSCTVRQLCPNTGTLALLCSLLHCQAAMLQHGHPGAALLAPALSHVRQLCPNTGTLALLCSLLHCPTSGSCAPTRAPLRCSARSCTVPPQAAIPQCRHSGAALLSPALSHIRQLCPNAGTHAS</sequence>
<proteinExistence type="predicted"/>
<comment type="caution">
    <text evidence="1">The sequence shown here is derived from an EMBL/GenBank/DDBJ whole genome shotgun (WGS) entry which is preliminary data.</text>
</comment>
<keyword evidence="2" id="KW-1185">Reference proteome</keyword>
<protein>
    <submittedName>
        <fullName evidence="1">Uncharacterized protein</fullName>
    </submittedName>
</protein>
<dbReference type="AlphaFoldDB" id="A0AAV7R7L2"/>
<gene>
    <name evidence="1" type="ORF">NDU88_000552</name>
</gene>
<accession>A0AAV7R7L2</accession>
<dbReference type="EMBL" id="JANPWB010000009">
    <property type="protein sequence ID" value="KAJ1147692.1"/>
    <property type="molecule type" value="Genomic_DNA"/>
</dbReference>
<name>A0AAV7R7L2_PLEWA</name>
<organism evidence="1 2">
    <name type="scientific">Pleurodeles waltl</name>
    <name type="common">Iberian ribbed newt</name>
    <dbReference type="NCBI Taxonomy" id="8319"/>
    <lineage>
        <taxon>Eukaryota</taxon>
        <taxon>Metazoa</taxon>
        <taxon>Chordata</taxon>
        <taxon>Craniata</taxon>
        <taxon>Vertebrata</taxon>
        <taxon>Euteleostomi</taxon>
        <taxon>Amphibia</taxon>
        <taxon>Batrachia</taxon>
        <taxon>Caudata</taxon>
        <taxon>Salamandroidea</taxon>
        <taxon>Salamandridae</taxon>
        <taxon>Pleurodelinae</taxon>
        <taxon>Pleurodeles</taxon>
    </lineage>
</organism>
<dbReference type="Proteomes" id="UP001066276">
    <property type="component" value="Chromosome 5"/>
</dbReference>